<dbReference type="Proteomes" id="UP000557739">
    <property type="component" value="Unassembled WGS sequence"/>
</dbReference>
<reference evidence="8 9" key="1">
    <citation type="submission" date="2020-08" db="EMBL/GenBank/DDBJ databases">
        <title>Genomic Encyclopedia of Type Strains, Phase IV (KMG-IV): sequencing the most valuable type-strain genomes for metagenomic binning, comparative biology and taxonomic classification.</title>
        <authorList>
            <person name="Goeker M."/>
        </authorList>
    </citation>
    <scope>NUCLEOTIDE SEQUENCE [LARGE SCALE GENOMIC DNA]</scope>
    <source>
        <strain evidence="8 9">DSM 27244</strain>
    </source>
</reference>
<dbReference type="SMART" id="SM00448">
    <property type="entry name" value="REC"/>
    <property type="match status" value="1"/>
</dbReference>
<dbReference type="AlphaFoldDB" id="A0A7W9AS35"/>
<dbReference type="GO" id="GO:0006355">
    <property type="term" value="P:regulation of DNA-templated transcription"/>
    <property type="evidence" value="ECO:0007669"/>
    <property type="project" value="InterPro"/>
</dbReference>
<evidence type="ECO:0000313" key="9">
    <source>
        <dbReference type="Proteomes" id="UP000557739"/>
    </source>
</evidence>
<dbReference type="SUPFAM" id="SSF46894">
    <property type="entry name" value="C-terminal effector domain of the bipartite response regulators"/>
    <property type="match status" value="1"/>
</dbReference>
<dbReference type="InterPro" id="IPR039420">
    <property type="entry name" value="WalR-like"/>
</dbReference>
<keyword evidence="3 5" id="KW-0238">DNA-binding</keyword>
<evidence type="ECO:0000313" key="8">
    <source>
        <dbReference type="EMBL" id="MBB5699457.1"/>
    </source>
</evidence>
<gene>
    <name evidence="8" type="ORF">FHR19_002823</name>
</gene>
<evidence type="ECO:0000256" key="2">
    <source>
        <dbReference type="ARBA" id="ARBA00023012"/>
    </source>
</evidence>
<dbReference type="CDD" id="cd00383">
    <property type="entry name" value="trans_reg_C"/>
    <property type="match status" value="1"/>
</dbReference>
<feature type="DNA-binding region" description="OmpR/PhoB-type" evidence="5">
    <location>
        <begin position="118"/>
        <end position="215"/>
    </location>
</feature>
<dbReference type="InterPro" id="IPR016032">
    <property type="entry name" value="Sig_transdc_resp-reg_C-effctor"/>
</dbReference>
<dbReference type="GO" id="GO:0000976">
    <property type="term" value="F:transcription cis-regulatory region binding"/>
    <property type="evidence" value="ECO:0007669"/>
    <property type="project" value="TreeGrafter"/>
</dbReference>
<organism evidence="8 9">
    <name type="scientific">Sphingomonas yantingensis</name>
    <dbReference type="NCBI Taxonomy" id="1241761"/>
    <lineage>
        <taxon>Bacteria</taxon>
        <taxon>Pseudomonadati</taxon>
        <taxon>Pseudomonadota</taxon>
        <taxon>Alphaproteobacteria</taxon>
        <taxon>Sphingomonadales</taxon>
        <taxon>Sphingomonadaceae</taxon>
        <taxon>Sphingomonas</taxon>
    </lineage>
</organism>
<dbReference type="GO" id="GO:0032993">
    <property type="term" value="C:protein-DNA complex"/>
    <property type="evidence" value="ECO:0007669"/>
    <property type="project" value="TreeGrafter"/>
</dbReference>
<dbReference type="PANTHER" id="PTHR48111">
    <property type="entry name" value="REGULATOR OF RPOS"/>
    <property type="match status" value="1"/>
</dbReference>
<evidence type="ECO:0000259" key="6">
    <source>
        <dbReference type="PROSITE" id="PS50110"/>
    </source>
</evidence>
<evidence type="ECO:0000256" key="3">
    <source>
        <dbReference type="ARBA" id="ARBA00023125"/>
    </source>
</evidence>
<dbReference type="InterPro" id="IPR001789">
    <property type="entry name" value="Sig_transdc_resp-reg_receiver"/>
</dbReference>
<dbReference type="Gene3D" id="6.10.250.690">
    <property type="match status" value="1"/>
</dbReference>
<dbReference type="PROSITE" id="PS51755">
    <property type="entry name" value="OMPR_PHOB"/>
    <property type="match status" value="1"/>
</dbReference>
<keyword evidence="2" id="KW-0902">Two-component regulatory system</keyword>
<keyword evidence="9" id="KW-1185">Reference proteome</keyword>
<evidence type="ECO:0000256" key="1">
    <source>
        <dbReference type="ARBA" id="ARBA00022553"/>
    </source>
</evidence>
<dbReference type="InterPro" id="IPR011006">
    <property type="entry name" value="CheY-like_superfamily"/>
</dbReference>
<feature type="domain" description="OmpR/PhoB-type" evidence="7">
    <location>
        <begin position="118"/>
        <end position="215"/>
    </location>
</feature>
<dbReference type="EMBL" id="JACIJJ010000004">
    <property type="protein sequence ID" value="MBB5699457.1"/>
    <property type="molecule type" value="Genomic_DNA"/>
</dbReference>
<dbReference type="Pfam" id="PF00486">
    <property type="entry name" value="Trans_reg_C"/>
    <property type="match status" value="1"/>
</dbReference>
<dbReference type="InterPro" id="IPR036388">
    <property type="entry name" value="WH-like_DNA-bd_sf"/>
</dbReference>
<name>A0A7W9AS35_9SPHN</name>
<dbReference type="PROSITE" id="PS50110">
    <property type="entry name" value="RESPONSE_REGULATORY"/>
    <property type="match status" value="1"/>
</dbReference>
<dbReference type="InterPro" id="IPR001867">
    <property type="entry name" value="OmpR/PhoB-type_DNA-bd"/>
</dbReference>
<comment type="caution">
    <text evidence="8">The sequence shown here is derived from an EMBL/GenBank/DDBJ whole genome shotgun (WGS) entry which is preliminary data.</text>
</comment>
<keyword evidence="1 4" id="KW-0597">Phosphoprotein</keyword>
<evidence type="ECO:0000256" key="4">
    <source>
        <dbReference type="PROSITE-ProRule" id="PRU00169"/>
    </source>
</evidence>
<dbReference type="Gene3D" id="3.40.50.2300">
    <property type="match status" value="1"/>
</dbReference>
<dbReference type="SMART" id="SM00862">
    <property type="entry name" value="Trans_reg_C"/>
    <property type="match status" value="1"/>
</dbReference>
<dbReference type="SUPFAM" id="SSF52172">
    <property type="entry name" value="CheY-like"/>
    <property type="match status" value="1"/>
</dbReference>
<proteinExistence type="predicted"/>
<dbReference type="Gene3D" id="1.10.10.10">
    <property type="entry name" value="Winged helix-like DNA-binding domain superfamily/Winged helix DNA-binding domain"/>
    <property type="match status" value="1"/>
</dbReference>
<evidence type="ECO:0000256" key="5">
    <source>
        <dbReference type="PROSITE-ProRule" id="PRU01091"/>
    </source>
</evidence>
<dbReference type="GO" id="GO:0005829">
    <property type="term" value="C:cytosol"/>
    <property type="evidence" value="ECO:0007669"/>
    <property type="project" value="TreeGrafter"/>
</dbReference>
<dbReference type="PANTHER" id="PTHR48111:SF40">
    <property type="entry name" value="PHOSPHATE REGULON TRANSCRIPTIONAL REGULATORY PROTEIN PHOB"/>
    <property type="match status" value="1"/>
</dbReference>
<feature type="domain" description="Response regulatory" evidence="6">
    <location>
        <begin position="1"/>
        <end position="105"/>
    </location>
</feature>
<dbReference type="CDD" id="cd17574">
    <property type="entry name" value="REC_OmpR"/>
    <property type="match status" value="1"/>
</dbReference>
<evidence type="ECO:0000259" key="7">
    <source>
        <dbReference type="PROSITE" id="PS51755"/>
    </source>
</evidence>
<protein>
    <submittedName>
        <fullName evidence="8">DNA-binding response OmpR family regulator</fullName>
    </submittedName>
</protein>
<dbReference type="Pfam" id="PF00072">
    <property type="entry name" value="Response_reg"/>
    <property type="match status" value="1"/>
</dbReference>
<accession>A0A7W9AS35</accession>
<dbReference type="GO" id="GO:0000156">
    <property type="term" value="F:phosphorelay response regulator activity"/>
    <property type="evidence" value="ECO:0007669"/>
    <property type="project" value="TreeGrafter"/>
</dbReference>
<sequence length="215" mass="23505">MREQLADQLVAFGHTVTAVADGPAGLSSLGTEAFDIVVLDWMLPTLDGLPLLREVRARGLRIPVLMLTALGQTIDKVEVLDAGADDYVVKPCDPLELNARIKALLRARSARSAGEQPADTIEVGNIVISPAGARAWRKGQSLGLSQIEFRMLLELARLAGDTVTRAMLVERVWGRDLVTTSNVIEAHIRHFRVKLCRYGDDPIETVRGAGYSLRR</sequence>
<feature type="modified residue" description="4-aspartylphosphate" evidence="4">
    <location>
        <position position="40"/>
    </location>
</feature>